<dbReference type="AlphaFoldDB" id="A0A949TSR6"/>
<name>A0A949TSR6_9CLOT</name>
<dbReference type="EMBL" id="JAEEGC010000007">
    <property type="protein sequence ID" value="MBV7271643.1"/>
    <property type="molecule type" value="Genomic_DNA"/>
</dbReference>
<protein>
    <submittedName>
        <fullName evidence="1">Uncharacterized protein</fullName>
    </submittedName>
</protein>
<gene>
    <name evidence="1" type="ORF">I6U48_01780</name>
</gene>
<accession>A0A949TSR6</accession>
<organism evidence="1 2">
    <name type="scientific">Clostridium thailandense</name>
    <dbReference type="NCBI Taxonomy" id="2794346"/>
    <lineage>
        <taxon>Bacteria</taxon>
        <taxon>Bacillati</taxon>
        <taxon>Bacillota</taxon>
        <taxon>Clostridia</taxon>
        <taxon>Eubacteriales</taxon>
        <taxon>Clostridiaceae</taxon>
        <taxon>Clostridium</taxon>
    </lineage>
</organism>
<proteinExistence type="predicted"/>
<keyword evidence="2" id="KW-1185">Reference proteome</keyword>
<comment type="caution">
    <text evidence="1">The sequence shown here is derived from an EMBL/GenBank/DDBJ whole genome shotgun (WGS) entry which is preliminary data.</text>
</comment>
<sequence length="144" mass="16959">MNNERAEKVFPNFFSNLKLPEGAKLENINVYRLCIWGKIDREAFYGTYEVQIKGLTSNKSFNSNSDDPGDYSTSCYEKEKDIKRRKKTFSRHHPEVKVAYGITESSCGPCQRTKEREPNKKDSHVDWWIYENSNPQDYFKEVEL</sequence>
<evidence type="ECO:0000313" key="2">
    <source>
        <dbReference type="Proteomes" id="UP000694308"/>
    </source>
</evidence>
<reference evidence="1" key="1">
    <citation type="submission" date="2020-12" db="EMBL/GenBank/DDBJ databases">
        <title>Clostridium thailandense sp. nov., a novel acetogenic bacterium isolated from peat land soil in Thailand.</title>
        <authorList>
            <person name="Chaikitkaew S."/>
            <person name="Birkeland N.K."/>
        </authorList>
    </citation>
    <scope>NUCLEOTIDE SEQUENCE</scope>
    <source>
        <strain evidence="1">PL3</strain>
    </source>
</reference>
<dbReference type="RefSeq" id="WP_218318678.1">
    <property type="nucleotide sequence ID" value="NZ_JAEEGC010000007.1"/>
</dbReference>
<dbReference type="Proteomes" id="UP000694308">
    <property type="component" value="Unassembled WGS sequence"/>
</dbReference>
<evidence type="ECO:0000313" key="1">
    <source>
        <dbReference type="EMBL" id="MBV7271643.1"/>
    </source>
</evidence>